<sequence length="303" mass="31952">MLPLGTGETPLSAIRRRIWQRQNAVSSTDGPLSDPVPTSIVGDAAGDLEWAAKQLRTLSDLDSPDFASASRIWQLPSAELSRLCQANLSLNNCNGAALAGFISAAASNPEVSLENQHLLLRCAASSTWFTNEDAIPAIIQSQVLAVLRTHSQTIASGLLLSLLERSQNLSPSAVAMVVKVIKSDMPPAALEAVCSGLASLALKTPSVVCGSLIQAMEALASAAPADRTPLEWLRAWVAVLEIAARTNGESKKLGALMLHLLNKFGSKLDSTELDRVAVAASVLNMPLKKAIVAAALRKKGQNH</sequence>
<comment type="caution">
    <text evidence="1">The sequence shown here is derived from an EMBL/GenBank/DDBJ whole genome shotgun (WGS) entry which is preliminary data.</text>
</comment>
<evidence type="ECO:0000313" key="1">
    <source>
        <dbReference type="EMBL" id="KAJ2794696.1"/>
    </source>
</evidence>
<proteinExistence type="predicted"/>
<dbReference type="EMBL" id="JANBUP010004178">
    <property type="protein sequence ID" value="KAJ2794696.1"/>
    <property type="molecule type" value="Genomic_DNA"/>
</dbReference>
<organism evidence="1 2">
    <name type="scientific">Coemansia furcata</name>
    <dbReference type="NCBI Taxonomy" id="417177"/>
    <lineage>
        <taxon>Eukaryota</taxon>
        <taxon>Fungi</taxon>
        <taxon>Fungi incertae sedis</taxon>
        <taxon>Zoopagomycota</taxon>
        <taxon>Kickxellomycotina</taxon>
        <taxon>Kickxellomycetes</taxon>
        <taxon>Kickxellales</taxon>
        <taxon>Kickxellaceae</taxon>
        <taxon>Coemansia</taxon>
    </lineage>
</organism>
<evidence type="ECO:0000313" key="2">
    <source>
        <dbReference type="Proteomes" id="UP001140096"/>
    </source>
</evidence>
<dbReference type="Proteomes" id="UP001140096">
    <property type="component" value="Unassembled WGS sequence"/>
</dbReference>
<gene>
    <name evidence="1" type="ORF">H4S07_006681</name>
</gene>
<accession>A0ACC1KTA3</accession>
<name>A0ACC1KTA3_9FUNG</name>
<reference evidence="1" key="1">
    <citation type="submission" date="2022-07" db="EMBL/GenBank/DDBJ databases">
        <title>Phylogenomic reconstructions and comparative analyses of Kickxellomycotina fungi.</title>
        <authorList>
            <person name="Reynolds N.K."/>
            <person name="Stajich J.E."/>
            <person name="Barry K."/>
            <person name="Grigoriev I.V."/>
            <person name="Crous P."/>
            <person name="Smith M.E."/>
        </authorList>
    </citation>
    <scope>NUCLEOTIDE SEQUENCE</scope>
    <source>
        <strain evidence="1">CBS 102833</strain>
    </source>
</reference>
<protein>
    <submittedName>
        <fullName evidence="1">Uncharacterized protein</fullName>
    </submittedName>
</protein>
<keyword evidence="2" id="KW-1185">Reference proteome</keyword>